<gene>
    <name evidence="1" type="ORF">DL1_21100</name>
</gene>
<dbReference type="STRING" id="1185766.SAMN05216224_102868"/>
<dbReference type="eggNOG" id="ENOG502Z976">
    <property type="taxonomic scope" value="Bacteria"/>
</dbReference>
<reference evidence="1 2" key="1">
    <citation type="submission" date="2014-03" db="EMBL/GenBank/DDBJ databases">
        <title>The draft genome sequence of Thioclava dalianensis DLFJ1-1.</title>
        <authorList>
            <person name="Lai Q."/>
            <person name="Shao Z."/>
        </authorList>
    </citation>
    <scope>NUCLEOTIDE SEQUENCE [LARGE SCALE GENOMIC DNA]</scope>
    <source>
        <strain evidence="1 2">DLFJ1-1</strain>
    </source>
</reference>
<proteinExistence type="predicted"/>
<dbReference type="RefSeq" id="WP_038065424.1">
    <property type="nucleotide sequence ID" value="NZ_FOVB01000002.1"/>
</dbReference>
<accession>A0A074TIK9</accession>
<dbReference type="AlphaFoldDB" id="A0A074TIK9"/>
<organism evidence="1 2">
    <name type="scientific">Thioclava dalianensis</name>
    <dbReference type="NCBI Taxonomy" id="1185766"/>
    <lineage>
        <taxon>Bacteria</taxon>
        <taxon>Pseudomonadati</taxon>
        <taxon>Pseudomonadota</taxon>
        <taxon>Alphaproteobacteria</taxon>
        <taxon>Rhodobacterales</taxon>
        <taxon>Paracoccaceae</taxon>
        <taxon>Thioclava</taxon>
    </lineage>
</organism>
<evidence type="ECO:0000313" key="2">
    <source>
        <dbReference type="Proteomes" id="UP000027725"/>
    </source>
</evidence>
<sequence>MTQAIATQETLLDMDVTFIQNDIPGFEAGIYRLSLSQELSDDTGATINDAPIELTYDFAVSGDRFAFAQPDQSVFAVFPPDNSSGEYDAVFPHAVFPQSNLPWLRSPTKTHAEPDALGDIPTWLWVMLLDEGDVAESAALEPKAGVIGDLFPQSVYDKSTLGTGESYFSDGGDLSDLEPGQTMESAIQYIDVPLSLFWELAPTLPDLALMAHVREVSLIEKPTIAKISDQGVALGKFSIAFGNRLPQNSANSRCYLVSLEGLEDYLPTSEDGGAPTSHQDGAQLLRLAVLRHWRFRSTGQPAGFVNALLDLNAGTQNASGEKRTVLQLPYEGSNPTLKAGFEMGYVPLDTQMRTGEKTLSWYRGPLAPYATQVAPPDLPLSSADAGLIFDPTSGMFDMSYASAWTIGRLIALQDQSFSVPLYVWKRDIHHQLLASVSGDILAAHLADLAPVALPQALATRLGLPATRNAAAQLSATSEAPLNATRSFNAAHHLMIHALAGRK</sequence>
<name>A0A074TIK9_9RHOB</name>
<evidence type="ECO:0000313" key="1">
    <source>
        <dbReference type="EMBL" id="KEP70000.1"/>
    </source>
</evidence>
<dbReference type="EMBL" id="JHEH01000009">
    <property type="protein sequence ID" value="KEP70000.1"/>
    <property type="molecule type" value="Genomic_DNA"/>
</dbReference>
<dbReference type="OrthoDB" id="4846903at2"/>
<dbReference type="Proteomes" id="UP000027725">
    <property type="component" value="Unassembled WGS sequence"/>
</dbReference>
<protein>
    <submittedName>
        <fullName evidence="1">Uncharacterized protein</fullName>
    </submittedName>
</protein>
<comment type="caution">
    <text evidence="1">The sequence shown here is derived from an EMBL/GenBank/DDBJ whole genome shotgun (WGS) entry which is preliminary data.</text>
</comment>
<keyword evidence="2" id="KW-1185">Reference proteome</keyword>